<dbReference type="AlphaFoldDB" id="A0AAW1SLP0"/>
<dbReference type="InterPro" id="IPR032312">
    <property type="entry name" value="LacZ_4"/>
</dbReference>
<evidence type="ECO:0000256" key="1">
    <source>
        <dbReference type="ARBA" id="ARBA00001412"/>
    </source>
</evidence>
<evidence type="ECO:0000256" key="3">
    <source>
        <dbReference type="ARBA" id="ARBA00012756"/>
    </source>
</evidence>
<feature type="compositionally biased region" description="Basic and acidic residues" evidence="8">
    <location>
        <begin position="1"/>
        <end position="21"/>
    </location>
</feature>
<dbReference type="Gene3D" id="2.60.120.260">
    <property type="entry name" value="Galactose-binding domain-like"/>
    <property type="match status" value="1"/>
</dbReference>
<dbReference type="SUPFAM" id="SSF51445">
    <property type="entry name" value="(Trans)glycosidases"/>
    <property type="match status" value="1"/>
</dbReference>
<organism evidence="10 11">
    <name type="scientific">Elliptochloris bilobata</name>
    <dbReference type="NCBI Taxonomy" id="381761"/>
    <lineage>
        <taxon>Eukaryota</taxon>
        <taxon>Viridiplantae</taxon>
        <taxon>Chlorophyta</taxon>
        <taxon>core chlorophytes</taxon>
        <taxon>Trebouxiophyceae</taxon>
        <taxon>Trebouxiophyceae incertae sedis</taxon>
        <taxon>Elliptochloris clade</taxon>
        <taxon>Elliptochloris</taxon>
    </lineage>
</organism>
<name>A0AAW1SLP0_9CHLO</name>
<evidence type="ECO:0000256" key="7">
    <source>
        <dbReference type="RuleBase" id="RU361154"/>
    </source>
</evidence>
<dbReference type="GO" id="GO:0009341">
    <property type="term" value="C:beta-galactosidase complex"/>
    <property type="evidence" value="ECO:0007669"/>
    <property type="project" value="InterPro"/>
</dbReference>
<comment type="caution">
    <text evidence="10">The sequence shown here is derived from an EMBL/GenBank/DDBJ whole genome shotgun (WGS) entry which is preliminary data.</text>
</comment>
<dbReference type="InterPro" id="IPR013783">
    <property type="entry name" value="Ig-like_fold"/>
</dbReference>
<dbReference type="InterPro" id="IPR006104">
    <property type="entry name" value="Glyco_hydro_2_N"/>
</dbReference>
<evidence type="ECO:0000256" key="5">
    <source>
        <dbReference type="ARBA" id="ARBA00023295"/>
    </source>
</evidence>
<evidence type="ECO:0000259" key="9">
    <source>
        <dbReference type="SMART" id="SM01038"/>
    </source>
</evidence>
<dbReference type="PRINTS" id="PR00132">
    <property type="entry name" value="GLHYDRLASE2"/>
</dbReference>
<dbReference type="PROSITE" id="PS00608">
    <property type="entry name" value="GLYCOSYL_HYDROL_F2_2"/>
    <property type="match status" value="1"/>
</dbReference>
<dbReference type="GO" id="GO:0030246">
    <property type="term" value="F:carbohydrate binding"/>
    <property type="evidence" value="ECO:0007669"/>
    <property type="project" value="InterPro"/>
</dbReference>
<dbReference type="InterPro" id="IPR017853">
    <property type="entry name" value="GH"/>
</dbReference>
<dbReference type="Pfam" id="PF02929">
    <property type="entry name" value="Bgal_small_N"/>
    <property type="match status" value="1"/>
</dbReference>
<dbReference type="InterPro" id="IPR050347">
    <property type="entry name" value="Bact_Beta-galactosidase"/>
</dbReference>
<feature type="compositionally biased region" description="Pro residues" evidence="8">
    <location>
        <begin position="951"/>
        <end position="960"/>
    </location>
</feature>
<dbReference type="SUPFAM" id="SSF49303">
    <property type="entry name" value="beta-Galactosidase/glucuronidase domain"/>
    <property type="match status" value="2"/>
</dbReference>
<dbReference type="InterPro" id="IPR008979">
    <property type="entry name" value="Galactose-bd-like_sf"/>
</dbReference>
<dbReference type="InterPro" id="IPR004199">
    <property type="entry name" value="B-gal_small/dom_5"/>
</dbReference>
<evidence type="ECO:0000256" key="6">
    <source>
        <dbReference type="ARBA" id="ARBA00032230"/>
    </source>
</evidence>
<evidence type="ECO:0000313" key="11">
    <source>
        <dbReference type="Proteomes" id="UP001445335"/>
    </source>
</evidence>
<dbReference type="InterPro" id="IPR036156">
    <property type="entry name" value="Beta-gal/glucu_dom_sf"/>
</dbReference>
<feature type="domain" description="Beta galactosidase small chain/" evidence="9">
    <location>
        <begin position="824"/>
        <end position="1179"/>
    </location>
</feature>
<proteinExistence type="inferred from homology"/>
<gene>
    <name evidence="10" type="ORF">WJX81_005231</name>
</gene>
<dbReference type="Pfam" id="PF16353">
    <property type="entry name" value="LacZ_4"/>
    <property type="match status" value="1"/>
</dbReference>
<dbReference type="PROSITE" id="PS00719">
    <property type="entry name" value="GLYCOSYL_HYDROL_F2_1"/>
    <property type="match status" value="1"/>
</dbReference>
<dbReference type="EC" id="3.2.1.23" evidence="3"/>
<comment type="similarity">
    <text evidence="2 7">Belongs to the glycosyl hydrolase 2 family.</text>
</comment>
<feature type="region of interest" description="Disordered" evidence="8">
    <location>
        <begin position="944"/>
        <end position="983"/>
    </location>
</feature>
<dbReference type="Gene3D" id="2.60.40.10">
    <property type="entry name" value="Immunoglobulins"/>
    <property type="match status" value="2"/>
</dbReference>
<dbReference type="EMBL" id="JALJOU010000001">
    <property type="protein sequence ID" value="KAK9846491.1"/>
    <property type="molecule type" value="Genomic_DNA"/>
</dbReference>
<evidence type="ECO:0000256" key="4">
    <source>
        <dbReference type="ARBA" id="ARBA00022801"/>
    </source>
</evidence>
<dbReference type="Gene3D" id="2.70.98.10">
    <property type="match status" value="1"/>
</dbReference>
<dbReference type="Pfam" id="PF02837">
    <property type="entry name" value="Glyco_hydro_2_N"/>
    <property type="match status" value="1"/>
</dbReference>
<comment type="catalytic activity">
    <reaction evidence="1">
        <text>Hydrolysis of terminal non-reducing beta-D-galactose residues in beta-D-galactosides.</text>
        <dbReference type="EC" id="3.2.1.23"/>
    </reaction>
</comment>
<dbReference type="InterPro" id="IPR023232">
    <property type="entry name" value="Glyco_hydro_2_AS"/>
</dbReference>
<dbReference type="SMART" id="SM01038">
    <property type="entry name" value="Bgal_small_N"/>
    <property type="match status" value="1"/>
</dbReference>
<evidence type="ECO:0000256" key="8">
    <source>
        <dbReference type="SAM" id="MobiDB-lite"/>
    </source>
</evidence>
<dbReference type="GO" id="GO:0004565">
    <property type="term" value="F:beta-galactosidase activity"/>
    <property type="evidence" value="ECO:0007669"/>
    <property type="project" value="UniProtKB-EC"/>
</dbReference>
<dbReference type="FunFam" id="3.20.20.80:FF:000018">
    <property type="entry name" value="Beta-galactosidase"/>
    <property type="match status" value="1"/>
</dbReference>
<evidence type="ECO:0000313" key="10">
    <source>
        <dbReference type="EMBL" id="KAK9846491.1"/>
    </source>
</evidence>
<dbReference type="Proteomes" id="UP001445335">
    <property type="component" value="Unassembled WGS sequence"/>
</dbReference>
<dbReference type="InterPro" id="IPR006103">
    <property type="entry name" value="Glyco_hydro_2_cat"/>
</dbReference>
<dbReference type="PANTHER" id="PTHR46323:SF2">
    <property type="entry name" value="BETA-GALACTOSIDASE"/>
    <property type="match status" value="1"/>
</dbReference>
<dbReference type="PANTHER" id="PTHR46323">
    <property type="entry name" value="BETA-GALACTOSIDASE"/>
    <property type="match status" value="1"/>
</dbReference>
<dbReference type="Pfam" id="PF02836">
    <property type="entry name" value="Glyco_hydro_2_C"/>
    <property type="match status" value="1"/>
</dbReference>
<dbReference type="SUPFAM" id="SSF74650">
    <property type="entry name" value="Galactose mutarotase-like"/>
    <property type="match status" value="2"/>
</dbReference>
<dbReference type="InterPro" id="IPR006102">
    <property type="entry name" value="Ig-like_GH2"/>
</dbReference>
<protein>
    <recommendedName>
        <fullName evidence="3">beta-galactosidase</fullName>
        <ecNumber evidence="3">3.2.1.23</ecNumber>
    </recommendedName>
    <alternativeName>
        <fullName evidence="6">Lactase</fullName>
    </alternativeName>
</protein>
<dbReference type="Gene3D" id="3.20.20.80">
    <property type="entry name" value="Glycosidases"/>
    <property type="match status" value="1"/>
</dbReference>
<dbReference type="SUPFAM" id="SSF49785">
    <property type="entry name" value="Galactose-binding domain-like"/>
    <property type="match status" value="1"/>
</dbReference>
<feature type="region of interest" description="Disordered" evidence="8">
    <location>
        <begin position="1"/>
        <end position="28"/>
    </location>
</feature>
<dbReference type="InterPro" id="IPR023230">
    <property type="entry name" value="Glyco_hydro_2_CS"/>
</dbReference>
<keyword evidence="11" id="KW-1185">Reference proteome</keyword>
<dbReference type="InterPro" id="IPR011013">
    <property type="entry name" value="Gal_mutarotase_sf_dom"/>
</dbReference>
<dbReference type="GO" id="GO:0005990">
    <property type="term" value="P:lactose catabolic process"/>
    <property type="evidence" value="ECO:0007669"/>
    <property type="project" value="TreeGrafter"/>
</dbReference>
<dbReference type="InterPro" id="IPR014718">
    <property type="entry name" value="GH-type_carb-bd"/>
</dbReference>
<dbReference type="InterPro" id="IPR006101">
    <property type="entry name" value="Glyco_hydro_2"/>
</dbReference>
<reference evidence="10 11" key="1">
    <citation type="journal article" date="2024" name="Nat. Commun.">
        <title>Phylogenomics reveals the evolutionary origins of lichenization in chlorophyte algae.</title>
        <authorList>
            <person name="Puginier C."/>
            <person name="Libourel C."/>
            <person name="Otte J."/>
            <person name="Skaloud P."/>
            <person name="Haon M."/>
            <person name="Grisel S."/>
            <person name="Petersen M."/>
            <person name="Berrin J.G."/>
            <person name="Delaux P.M."/>
            <person name="Dal Grande F."/>
            <person name="Keller J."/>
        </authorList>
    </citation>
    <scope>NUCLEOTIDE SEQUENCE [LARGE SCALE GENOMIC DNA]</scope>
    <source>
        <strain evidence="10 11">SAG 245.80</strain>
    </source>
</reference>
<keyword evidence="4 7" id="KW-0378">Hydrolase</keyword>
<sequence>MAAHGQRDWENSAVYQRDKQRSHVPLRSFTSPETALRYFTHGPAAADRERQLSLNSSEWRFQLFDRPESVPGFAEEDFDDSQWPKIEVPGNWECQGHGLPIYTNFQYPWPNTAPFVPEENPTGCYRRWFDVPPGWEGMRLYLHFEGINSAAYVWANGQLLGYSQDSCLPAEFEATHALRPGRNLVTVQVLRFCDGSYLEDQDHWWLSGLHRDVFLLAKPAIHISDFFVRTPLEFSEAGALQSAWLEVDVQLVAPASSDFAPVAVQAELHAVDPTDASRAAPALAPQRVGLKDSDHWVAACASGKPNRAAVGIGGLAQVRVDLLAEGVQPALWSAEAPNLYVLVLSLLGTGGAHIESESCQVGLRRVEVAGRQLRVNGRPILLKGVNRHEHDERRGKAVTEEGMRRDLQLLKQFNFNSVRCAHYPNHPRWYELCNQYGIYLMDEANNETHGFDPGLKHNLLVPANNPEWLACIVDRGARMLERDKNHPSVIIWSVGNESGYGPAHLAMAGYLRCRDSGRPVHYEGGGSRTPATDFVCPMYARVHQLRMLADLPGETRPVILCEYSHAMGNSLGNYKDYFDAFESHPHLQGGFIWDWVDQGLLHWVTDADGRRVEAWAYGGDFGEPVHDAQFCINGLVFPDRTPHPACHECKAVMAPVAFELVSAESGRVRVRVRNKNAFASTAELRLRWRLLLDGLPLPLSCPKATDGYCPASDVDVPAQEAAEVDLPIGAAAVAAAAAAAAGNRAKDAEAFLELRADLAQDELWASAGFAVAEQQLELPRGWLAAAAPQPDARLQNGYANGANGANGAIKQPALRVAHEGDAVVVSGPCVRMQIGKASGCLEAWEVGGRVLLAEPMRPSFFRAPTDNDLGGSNNVSFAVRWKEAGLDCLDVAPGSCSVSAEPQRNGGVRVEASWRLTPHFEAALEVAEFANAGVSEAGGAHWLSEKNSEEPAPPVPPSAPTPDDKQYASGTSHETPLPAQPIHGKEASIGVRVAYTLSPDGGVRADWDLDARAALPAKLAGYLFPSLARVGVHLGLPPQFSAVEWYGRGPHENYSDRKYGAFLRRHAVEHLEQLHTPYIFTGENGGREDVRWVALADKTGSGVAAVSLSGQAMHINISRYTMAALMAAKHDYELKADGHTHLHLDHRHMGVGGDDSWSPSLHREYAVPPARYSFSMLLLPLQPDAGVSAGDAAESAWRQHR</sequence>
<accession>A0AAW1SLP0</accession>
<dbReference type="Pfam" id="PF00703">
    <property type="entry name" value="Glyco_hydro_2"/>
    <property type="match status" value="1"/>
</dbReference>
<keyword evidence="5 7" id="KW-0326">Glycosidase</keyword>
<evidence type="ECO:0000256" key="2">
    <source>
        <dbReference type="ARBA" id="ARBA00007401"/>
    </source>
</evidence>